<evidence type="ECO:0000313" key="4">
    <source>
        <dbReference type="Proteomes" id="UP000294360"/>
    </source>
</evidence>
<protein>
    <recommendedName>
        <fullName evidence="5">DUF1778 domain-containing protein</fullName>
    </recommendedName>
</protein>
<gene>
    <name evidence="3" type="ORF">MTUNDRAET4_1552</name>
</gene>
<dbReference type="SUPFAM" id="SSF47598">
    <property type="entry name" value="Ribbon-helix-helix"/>
    <property type="match status" value="1"/>
</dbReference>
<dbReference type="Pfam" id="PF08681">
    <property type="entry name" value="TacA1"/>
    <property type="match status" value="1"/>
</dbReference>
<dbReference type="KEGG" id="mtun:MTUNDRAET4_1552"/>
<dbReference type="AlphaFoldDB" id="A0A4U8YZ59"/>
<keyword evidence="1" id="KW-1277">Toxin-antitoxin system</keyword>
<accession>A0A4U8YZ59</accession>
<dbReference type="GO" id="GO:0006355">
    <property type="term" value="P:regulation of DNA-templated transcription"/>
    <property type="evidence" value="ECO:0007669"/>
    <property type="project" value="InterPro"/>
</dbReference>
<comment type="similarity">
    <text evidence="2">Belongs to the TacA antitoxin family.</text>
</comment>
<dbReference type="InterPro" id="IPR014795">
    <property type="entry name" value="TacA_1-like"/>
</dbReference>
<evidence type="ECO:0000256" key="1">
    <source>
        <dbReference type="ARBA" id="ARBA00022649"/>
    </source>
</evidence>
<reference evidence="3 4" key="1">
    <citation type="submission" date="2019-03" db="EMBL/GenBank/DDBJ databases">
        <authorList>
            <person name="Kox A.R. M."/>
        </authorList>
    </citation>
    <scope>NUCLEOTIDE SEQUENCE [LARGE SCALE GENOMIC DNA]</scope>
    <source>
        <strain evidence="3">MTUNDRAET4 annotated genome</strain>
    </source>
</reference>
<evidence type="ECO:0000313" key="3">
    <source>
        <dbReference type="EMBL" id="VFU08445.1"/>
    </source>
</evidence>
<evidence type="ECO:0008006" key="5">
    <source>
        <dbReference type="Google" id="ProtNLM"/>
    </source>
</evidence>
<dbReference type="Proteomes" id="UP000294360">
    <property type="component" value="Chromosome"/>
</dbReference>
<evidence type="ECO:0000256" key="2">
    <source>
        <dbReference type="ARBA" id="ARBA00049988"/>
    </source>
</evidence>
<dbReference type="EMBL" id="LR536450">
    <property type="protein sequence ID" value="VFU08445.1"/>
    <property type="molecule type" value="Genomic_DNA"/>
</dbReference>
<dbReference type="InterPro" id="IPR010985">
    <property type="entry name" value="Ribbon_hlx_hlx"/>
</dbReference>
<dbReference type="Gene3D" id="1.20.5.780">
    <property type="entry name" value="Single helix bin"/>
    <property type="match status" value="1"/>
</dbReference>
<sequence length="83" mass="9293">MRPLFTQERVAPSAGLFLDGLLSLSDFVIGSVHEAAVRAIEDMRMIRLAAEESRAFAEAILQPRELPARLKTAAQRHIRNLDH</sequence>
<proteinExistence type="inferred from homology"/>
<organism evidence="3 4">
    <name type="scientific">Methylocella tundrae</name>
    <dbReference type="NCBI Taxonomy" id="227605"/>
    <lineage>
        <taxon>Bacteria</taxon>
        <taxon>Pseudomonadati</taxon>
        <taxon>Pseudomonadota</taxon>
        <taxon>Alphaproteobacteria</taxon>
        <taxon>Hyphomicrobiales</taxon>
        <taxon>Beijerinckiaceae</taxon>
        <taxon>Methylocella</taxon>
    </lineage>
</organism>
<name>A0A4U8YZ59_METTU</name>